<dbReference type="GO" id="GO:0016787">
    <property type="term" value="F:hydrolase activity"/>
    <property type="evidence" value="ECO:0007669"/>
    <property type="project" value="InterPro"/>
</dbReference>
<evidence type="ECO:0000313" key="3">
    <source>
        <dbReference type="Proteomes" id="UP000632195"/>
    </source>
</evidence>
<organism evidence="2 3">
    <name type="scientific">Thermogymnomonas acidicola</name>
    <dbReference type="NCBI Taxonomy" id="399579"/>
    <lineage>
        <taxon>Archaea</taxon>
        <taxon>Methanobacteriati</taxon>
        <taxon>Thermoplasmatota</taxon>
        <taxon>Thermoplasmata</taxon>
        <taxon>Thermoplasmatales</taxon>
        <taxon>Thermogymnomonas</taxon>
    </lineage>
</organism>
<dbReference type="InterPro" id="IPR050287">
    <property type="entry name" value="MTA/SAH_deaminase"/>
</dbReference>
<dbReference type="Proteomes" id="UP000632195">
    <property type="component" value="Unassembled WGS sequence"/>
</dbReference>
<feature type="domain" description="Amidohydrolase-related" evidence="1">
    <location>
        <begin position="42"/>
        <end position="302"/>
    </location>
</feature>
<evidence type="ECO:0000313" key="2">
    <source>
        <dbReference type="EMBL" id="GGM70705.1"/>
    </source>
</evidence>
<proteinExistence type="predicted"/>
<gene>
    <name evidence="2" type="ORF">GCM10007108_05930</name>
</gene>
<reference evidence="2" key="1">
    <citation type="journal article" date="2014" name="Int. J. Syst. Evol. Microbiol.">
        <title>Complete genome sequence of Corynebacterium casei LMG S-19264T (=DSM 44701T), isolated from a smear-ripened cheese.</title>
        <authorList>
            <consortium name="US DOE Joint Genome Institute (JGI-PGF)"/>
            <person name="Walter F."/>
            <person name="Albersmeier A."/>
            <person name="Kalinowski J."/>
            <person name="Ruckert C."/>
        </authorList>
    </citation>
    <scope>NUCLEOTIDE SEQUENCE</scope>
    <source>
        <strain evidence="2">JCM 13583</strain>
    </source>
</reference>
<evidence type="ECO:0000259" key="1">
    <source>
        <dbReference type="Pfam" id="PF01979"/>
    </source>
</evidence>
<dbReference type="PANTHER" id="PTHR43794">
    <property type="entry name" value="AMINOHYDROLASE SSNA-RELATED"/>
    <property type="match status" value="1"/>
</dbReference>
<comment type="caution">
    <text evidence="2">The sequence shown here is derived from an EMBL/GenBank/DDBJ whole genome shotgun (WGS) entry which is preliminary data.</text>
</comment>
<name>A0AA37BRE8_9ARCH</name>
<dbReference type="RefSeq" id="WP_188680173.1">
    <property type="nucleotide sequence ID" value="NZ_BMNY01000001.1"/>
</dbReference>
<dbReference type="Pfam" id="PF01979">
    <property type="entry name" value="Amidohydro_1"/>
    <property type="match status" value="1"/>
</dbReference>
<dbReference type="InterPro" id="IPR032466">
    <property type="entry name" value="Metal_Hydrolase"/>
</dbReference>
<protein>
    <recommendedName>
        <fullName evidence="1">Amidohydrolase-related domain-containing protein</fullName>
    </recommendedName>
</protein>
<dbReference type="SUPFAM" id="SSF51556">
    <property type="entry name" value="Metallo-dependent hydrolases"/>
    <property type="match status" value="1"/>
</dbReference>
<dbReference type="AlphaFoldDB" id="A0AA37BRE8"/>
<keyword evidence="3" id="KW-1185">Reference proteome</keyword>
<dbReference type="InterPro" id="IPR006680">
    <property type="entry name" value="Amidohydro-rel"/>
</dbReference>
<reference evidence="2" key="2">
    <citation type="submission" date="2022-09" db="EMBL/GenBank/DDBJ databases">
        <authorList>
            <person name="Sun Q."/>
            <person name="Ohkuma M."/>
        </authorList>
    </citation>
    <scope>NUCLEOTIDE SEQUENCE</scope>
    <source>
        <strain evidence="2">JCM 13583</strain>
    </source>
</reference>
<dbReference type="PANTHER" id="PTHR43794:SF5">
    <property type="entry name" value="CHLOROHYDROLASE FAMILY PROTEIN"/>
    <property type="match status" value="1"/>
</dbReference>
<sequence length="334" mass="37363">MIHADSISGKVFWRGEFLLGTLYRKGNSLSFSEEPEMKVERTVIPAFFNAHTHLGDSFVMEEPVGTLPEVVGPGGFKQRMLESAEEATLLRSMATAFSHMLRTGTFGFADFRESGVRGISLIRKALRRNMQAIILGRPSSGDESLEHVISMCDGLALSAISDVDPALLDASRDACRRMGKLFAIHFNEDRREDLELLLSLEPDFIVHGIQCTKDEMKRLADAGIPVAITPRSNIFYGKRPDYSAFLDSGVTLMLGTDNAMVSEPDMFSEMDFLYRYQRGLHRIGPEKIISMATWNAYTLLGSEPRAFIVFMGDESAYDIVTRGRMRSFETFSIP</sequence>
<accession>A0AA37BRE8</accession>
<dbReference type="EMBL" id="BMNY01000001">
    <property type="protein sequence ID" value="GGM70705.1"/>
    <property type="molecule type" value="Genomic_DNA"/>
</dbReference>
<dbReference type="Gene3D" id="3.20.20.140">
    <property type="entry name" value="Metal-dependent hydrolases"/>
    <property type="match status" value="1"/>
</dbReference>